<keyword evidence="5" id="KW-1185">Reference proteome</keyword>
<dbReference type="SMART" id="SM00454">
    <property type="entry name" value="SAM"/>
    <property type="match status" value="1"/>
</dbReference>
<dbReference type="SUPFAM" id="SSF47769">
    <property type="entry name" value="SAM/Pointed domain"/>
    <property type="match status" value="1"/>
</dbReference>
<dbReference type="GeneID" id="106473531"/>
<feature type="region of interest" description="Disordered" evidence="3">
    <location>
        <begin position="315"/>
        <end position="339"/>
    </location>
</feature>
<feature type="region of interest" description="Disordered" evidence="3">
    <location>
        <begin position="389"/>
        <end position="447"/>
    </location>
</feature>
<evidence type="ECO:0000256" key="3">
    <source>
        <dbReference type="SAM" id="MobiDB-lite"/>
    </source>
</evidence>
<feature type="region of interest" description="Disordered" evidence="3">
    <location>
        <begin position="610"/>
        <end position="651"/>
    </location>
</feature>
<feature type="compositionally biased region" description="Polar residues" evidence="3">
    <location>
        <begin position="429"/>
        <end position="443"/>
    </location>
</feature>
<feature type="domain" description="SAM" evidence="4">
    <location>
        <begin position="1105"/>
        <end position="1167"/>
    </location>
</feature>
<dbReference type="SUPFAM" id="SSF50156">
    <property type="entry name" value="PDZ domain-like"/>
    <property type="match status" value="1"/>
</dbReference>
<feature type="region of interest" description="Disordered" evidence="3">
    <location>
        <begin position="986"/>
        <end position="1007"/>
    </location>
</feature>
<dbReference type="InterPro" id="IPR051569">
    <property type="entry name" value="SHANK"/>
</dbReference>
<dbReference type="PANTHER" id="PTHR24135">
    <property type="entry name" value="SH3 AND MULTIPLE ANKYRIN REPEAT DOMAINS PROTEIN"/>
    <property type="match status" value="1"/>
</dbReference>
<evidence type="ECO:0000313" key="6">
    <source>
        <dbReference type="RefSeq" id="XP_022257657.1"/>
    </source>
</evidence>
<feature type="region of interest" description="Disordered" evidence="3">
    <location>
        <begin position="105"/>
        <end position="141"/>
    </location>
</feature>
<evidence type="ECO:0000256" key="1">
    <source>
        <dbReference type="ARBA" id="ARBA00023018"/>
    </source>
</evidence>
<dbReference type="Proteomes" id="UP000694941">
    <property type="component" value="Unplaced"/>
</dbReference>
<keyword evidence="1" id="KW-0770">Synapse</keyword>
<dbReference type="Gene3D" id="1.10.150.50">
    <property type="entry name" value="Transcription Factor, Ets-1"/>
    <property type="match status" value="1"/>
</dbReference>
<dbReference type="InterPro" id="IPR001660">
    <property type="entry name" value="SAM"/>
</dbReference>
<name>A0ABM1TP51_LIMPO</name>
<organism evidence="5 6">
    <name type="scientific">Limulus polyphemus</name>
    <name type="common">Atlantic horseshoe crab</name>
    <dbReference type="NCBI Taxonomy" id="6850"/>
    <lineage>
        <taxon>Eukaryota</taxon>
        <taxon>Metazoa</taxon>
        <taxon>Ecdysozoa</taxon>
        <taxon>Arthropoda</taxon>
        <taxon>Chelicerata</taxon>
        <taxon>Merostomata</taxon>
        <taxon>Xiphosura</taxon>
        <taxon>Limulidae</taxon>
        <taxon>Limulus</taxon>
    </lineage>
</organism>
<feature type="compositionally biased region" description="Low complexity" evidence="3">
    <location>
        <begin position="610"/>
        <end position="623"/>
    </location>
</feature>
<dbReference type="InterPro" id="IPR013761">
    <property type="entry name" value="SAM/pointed_sf"/>
</dbReference>
<feature type="compositionally biased region" description="Basic and acidic residues" evidence="3">
    <location>
        <begin position="630"/>
        <end position="651"/>
    </location>
</feature>
<dbReference type="Pfam" id="PF00536">
    <property type="entry name" value="SAM_1"/>
    <property type="match status" value="1"/>
</dbReference>
<dbReference type="PROSITE" id="PS50105">
    <property type="entry name" value="SAM_DOMAIN"/>
    <property type="match status" value="1"/>
</dbReference>
<comment type="subcellular location">
    <subcellularLocation>
        <location evidence="2">Postsynaptic density</location>
    </subcellularLocation>
</comment>
<dbReference type="PANTHER" id="PTHR24135:SF28">
    <property type="entry name" value="LD13733P"/>
    <property type="match status" value="1"/>
</dbReference>
<evidence type="ECO:0000256" key="2">
    <source>
        <dbReference type="ARBA" id="ARBA00034105"/>
    </source>
</evidence>
<dbReference type="RefSeq" id="XP_022257657.1">
    <property type="nucleotide sequence ID" value="XM_022401949.1"/>
</dbReference>
<evidence type="ECO:0000313" key="5">
    <source>
        <dbReference type="Proteomes" id="UP000694941"/>
    </source>
</evidence>
<dbReference type="Gene3D" id="2.30.42.10">
    <property type="match status" value="1"/>
</dbReference>
<feature type="compositionally biased region" description="Pro residues" evidence="3">
    <location>
        <begin position="325"/>
        <end position="338"/>
    </location>
</feature>
<protein>
    <submittedName>
        <fullName evidence="6">Uncharacterized protein LOC106473531</fullName>
    </submittedName>
</protein>
<accession>A0ABM1TP51</accession>
<feature type="compositionally biased region" description="Basic and acidic residues" evidence="3">
    <location>
        <begin position="392"/>
        <end position="402"/>
    </location>
</feature>
<reference evidence="6" key="1">
    <citation type="submission" date="2025-08" db="UniProtKB">
        <authorList>
            <consortium name="RefSeq"/>
        </authorList>
    </citation>
    <scope>IDENTIFICATION</scope>
    <source>
        <tissue evidence="6">Muscle</tissue>
    </source>
</reference>
<gene>
    <name evidence="6" type="primary">LOC106473531</name>
</gene>
<dbReference type="InterPro" id="IPR036034">
    <property type="entry name" value="PDZ_sf"/>
</dbReference>
<evidence type="ECO:0000259" key="4">
    <source>
        <dbReference type="PROSITE" id="PS50105"/>
    </source>
</evidence>
<feature type="non-terminal residue" evidence="6">
    <location>
        <position position="1"/>
    </location>
</feature>
<proteinExistence type="predicted"/>
<sequence length="1167" mass="128816">FQINGQDVSQASHERVVGIIRQSGDLVAMTVVSVLTPPTDNISDKYTTTQRQCATLPRKLSLKKAPPPPKRDPRTTLSVGRIRARSLVAGLSEIEVLDRTINEYDSEGRSTKSSSIESIPNKPGNITAEGNNKVASIRSRPSSRRISTAELEDIFARQRSVNVTGPYATLAKKPTPSAKMPKVYGSVAAMKRSKASRCKVSDVVKLHKEFHSTPDLNNMEISDDLAHLKKKCKSQEDVSALNIKNSRHSWACPPHNNNNKPFASSVQKHFASCHETWKSIEELYEQVKDTNNRDILTNTEVPSQIYAETLSIHQNDKMTASPRTKCPPPTHHPPPPPQGQVVKVDVSRTLGEYANITAIRKQDCMVMSSFRPGDSAKLYASPESVMPVGYKSRPETRKLEHCHPRRGGGGSSLRSHSLPPKIPVPKLLNTPSNTSSETDNNGDSGAIYSTFRLHNKQRDSISSNGSSMSEKVTLKSQKPLADSVTFTSASSVLHSHKNLHCELSEPYIPEPDYESSEDNEQEVCLLSKCIKNDTTFLQDKEKVLADGSNYPKPQSPHTEAKRAIQEARERLRFTQKFKSKTTNSHESIYSTTKTIHDTTLSYSCLDSQNSSSVVNENSQDNNSKTFQITEETHSISHKRSDKEKADTKNLHTSEDTLNGKKIDLCVNSSCSVKENISAFEEKEILTKSATLPSRKNDGIRIALTGAQHRTETHQKEVSSPLNSPIRPSKSFPKNFIHEDVEKYENSSSGVSSDVEVQSECVVMGPLNGQISKKFQKQNSVGKKKGCIDNTSKQVVPKEQNLLGKSINVNSVEDISTIISVSKINIGKLPAYNHETISCVKGAASSLGQSQNKSSAVKVIKPQENESLNKSQCSPTPVKEINIRSVSIVSDSKAKLRKVSDENLKLSQSIDESLQMIRLQVDSLGRAAVNEVDVFTELVPPPPEFAAPPSSYSSTEQFSSMIAPPLEFSDGSARKSAKKVLSNVQRFSSTASNSSGQMGSPDVQRTSYSYKDDSYQTVSGSKVVQTSQHSDMAYMGSPSKAQMNDKDPHLATTMVKQLGTRVLPYSIPSSRFPMNRLTSSPVQSIGDKVVMKSIHKAFHQKPLLEWNNKDVSDWLESLFLPEYKARFVEAGITGAKLINIDSNDLMGLGIKKVSHRLNIERSIKHYMK</sequence>
<feature type="region of interest" description="Disordered" evidence="3">
    <location>
        <begin position="708"/>
        <end position="728"/>
    </location>
</feature>